<proteinExistence type="predicted"/>
<dbReference type="InterPro" id="IPR029063">
    <property type="entry name" value="SAM-dependent_MTases_sf"/>
</dbReference>
<sequence length="147" mass="17023">MDFTWIDQIQRSPNQPLMVILEGVTMYLNEADNREILKQIHTRLAPAEVVFDVLNHKSANSAKRHDTVSKTSAEFQWGIDNSTDLETWEIGIILKDEVFYLTQFANHRVGVARRRHRLPFWVRPIASILTPIFKNTARIVRLQVNAA</sequence>
<keyword evidence="2" id="KW-1185">Reference proteome</keyword>
<accession>A0ABS8IKY9</accession>
<protein>
    <recommendedName>
        <fullName evidence="3">Polyketide synthase</fullName>
    </recommendedName>
</protein>
<evidence type="ECO:0000313" key="2">
    <source>
        <dbReference type="Proteomes" id="UP001199525"/>
    </source>
</evidence>
<comment type="caution">
    <text evidence="1">The sequence shown here is derived from an EMBL/GenBank/DDBJ whole genome shotgun (WGS) entry which is preliminary data.</text>
</comment>
<name>A0ABS8IKY9_9NOSO</name>
<gene>
    <name evidence="1" type="ORF">LC586_38780</name>
</gene>
<dbReference type="SUPFAM" id="SSF53335">
    <property type="entry name" value="S-adenosyl-L-methionine-dependent methyltransferases"/>
    <property type="match status" value="1"/>
</dbReference>
<dbReference type="EMBL" id="JAIVFQ010000172">
    <property type="protein sequence ID" value="MCC5604922.1"/>
    <property type="molecule type" value="Genomic_DNA"/>
</dbReference>
<dbReference type="Gene3D" id="3.40.50.150">
    <property type="entry name" value="Vaccinia Virus protein VP39"/>
    <property type="match status" value="1"/>
</dbReference>
<dbReference type="RefSeq" id="WP_229491098.1">
    <property type="nucleotide sequence ID" value="NZ_JAIVFQ010000172.1"/>
</dbReference>
<dbReference type="Proteomes" id="UP001199525">
    <property type="component" value="Unassembled WGS sequence"/>
</dbReference>
<organism evidence="1 2">
    <name type="scientific">Nostoc favosum CHAB5714</name>
    <dbReference type="NCBI Taxonomy" id="2780399"/>
    <lineage>
        <taxon>Bacteria</taxon>
        <taxon>Bacillati</taxon>
        <taxon>Cyanobacteriota</taxon>
        <taxon>Cyanophyceae</taxon>
        <taxon>Nostocales</taxon>
        <taxon>Nostocaceae</taxon>
        <taxon>Nostoc</taxon>
        <taxon>Nostoc favosum</taxon>
    </lineage>
</organism>
<evidence type="ECO:0000313" key="1">
    <source>
        <dbReference type="EMBL" id="MCC5604922.1"/>
    </source>
</evidence>
<evidence type="ECO:0008006" key="3">
    <source>
        <dbReference type="Google" id="ProtNLM"/>
    </source>
</evidence>
<reference evidence="1 2" key="1">
    <citation type="journal article" date="2021" name="Microorganisms">
        <title>Genome Evolution of Filamentous Cyanobacterium Nostoc Species: From Facultative Symbiosis to Free Living.</title>
        <authorList>
            <person name="Huo D."/>
            <person name="Li H."/>
            <person name="Cai F."/>
            <person name="Guo X."/>
            <person name="Qiao Z."/>
            <person name="Wang W."/>
            <person name="Yu G."/>
            <person name="Li R."/>
        </authorList>
    </citation>
    <scope>NUCLEOTIDE SEQUENCE [LARGE SCALE GENOMIC DNA]</scope>
    <source>
        <strain evidence="1 2">CHAB 5714</strain>
    </source>
</reference>